<dbReference type="EMBL" id="JAHRIQ010028129">
    <property type="protein sequence ID" value="MEQ2230655.1"/>
    <property type="molecule type" value="Genomic_DNA"/>
</dbReference>
<gene>
    <name evidence="1" type="ORF">ILYODFUR_031667</name>
</gene>
<name>A0ABV0TCN3_9TELE</name>
<reference evidence="1 2" key="1">
    <citation type="submission" date="2021-06" db="EMBL/GenBank/DDBJ databases">
        <authorList>
            <person name="Palmer J.M."/>
        </authorList>
    </citation>
    <scope>NUCLEOTIDE SEQUENCE [LARGE SCALE GENOMIC DNA]</scope>
    <source>
        <strain evidence="2">if_2019</strain>
        <tissue evidence="1">Muscle</tissue>
    </source>
</reference>
<evidence type="ECO:0000313" key="1">
    <source>
        <dbReference type="EMBL" id="MEQ2230655.1"/>
    </source>
</evidence>
<keyword evidence="2" id="KW-1185">Reference proteome</keyword>
<proteinExistence type="predicted"/>
<sequence length="108" mass="11924">MLWSLEVKQNFGSYSVSDPFIGSQSSCLPLLPLSSLPVSSSLISYFLFPAASFLFPDGLWSSRTSSPCSSDNTGMLLWLFSRRDGVRGNQQLLDKDVFLCVGIFVVLF</sequence>
<organism evidence="1 2">
    <name type="scientific">Ilyodon furcidens</name>
    <name type="common">goldbreast splitfin</name>
    <dbReference type="NCBI Taxonomy" id="33524"/>
    <lineage>
        <taxon>Eukaryota</taxon>
        <taxon>Metazoa</taxon>
        <taxon>Chordata</taxon>
        <taxon>Craniata</taxon>
        <taxon>Vertebrata</taxon>
        <taxon>Euteleostomi</taxon>
        <taxon>Actinopterygii</taxon>
        <taxon>Neopterygii</taxon>
        <taxon>Teleostei</taxon>
        <taxon>Neoteleostei</taxon>
        <taxon>Acanthomorphata</taxon>
        <taxon>Ovalentaria</taxon>
        <taxon>Atherinomorphae</taxon>
        <taxon>Cyprinodontiformes</taxon>
        <taxon>Goodeidae</taxon>
        <taxon>Ilyodon</taxon>
    </lineage>
</organism>
<dbReference type="Proteomes" id="UP001482620">
    <property type="component" value="Unassembled WGS sequence"/>
</dbReference>
<protein>
    <submittedName>
        <fullName evidence="1">Uncharacterized protein</fullName>
    </submittedName>
</protein>
<evidence type="ECO:0000313" key="2">
    <source>
        <dbReference type="Proteomes" id="UP001482620"/>
    </source>
</evidence>
<comment type="caution">
    <text evidence="1">The sequence shown here is derived from an EMBL/GenBank/DDBJ whole genome shotgun (WGS) entry which is preliminary data.</text>
</comment>
<accession>A0ABV0TCN3</accession>